<keyword evidence="2" id="KW-1185">Reference proteome</keyword>
<dbReference type="Proteomes" id="UP001148662">
    <property type="component" value="Unassembled WGS sequence"/>
</dbReference>
<reference evidence="1" key="1">
    <citation type="submission" date="2022-07" db="EMBL/GenBank/DDBJ databases">
        <title>Genome Sequence of Phlebia brevispora.</title>
        <authorList>
            <person name="Buettner E."/>
        </authorList>
    </citation>
    <scope>NUCLEOTIDE SEQUENCE</scope>
    <source>
        <strain evidence="1">MPL23</strain>
    </source>
</reference>
<gene>
    <name evidence="1" type="ORF">NM688_g2409</name>
</gene>
<organism evidence="1 2">
    <name type="scientific">Phlebia brevispora</name>
    <dbReference type="NCBI Taxonomy" id="194682"/>
    <lineage>
        <taxon>Eukaryota</taxon>
        <taxon>Fungi</taxon>
        <taxon>Dikarya</taxon>
        <taxon>Basidiomycota</taxon>
        <taxon>Agaricomycotina</taxon>
        <taxon>Agaricomycetes</taxon>
        <taxon>Polyporales</taxon>
        <taxon>Meruliaceae</taxon>
        <taxon>Phlebia</taxon>
    </lineage>
</organism>
<comment type="caution">
    <text evidence="1">The sequence shown here is derived from an EMBL/GenBank/DDBJ whole genome shotgun (WGS) entry which is preliminary data.</text>
</comment>
<evidence type="ECO:0000313" key="1">
    <source>
        <dbReference type="EMBL" id="KAJ3555735.1"/>
    </source>
</evidence>
<sequence>MGRTRADRSQSCTPLLNEHLASWTMMLFSFPLAFLVLRTIKETNYEDEHVVYVDDVKKAQMEEGSSVDNEKESIKDVNVAPAPA</sequence>
<protein>
    <submittedName>
        <fullName evidence="1">Uncharacterized protein</fullName>
    </submittedName>
</protein>
<name>A0ACC1T8W7_9APHY</name>
<dbReference type="EMBL" id="JANHOG010000303">
    <property type="protein sequence ID" value="KAJ3555735.1"/>
    <property type="molecule type" value="Genomic_DNA"/>
</dbReference>
<evidence type="ECO:0000313" key="2">
    <source>
        <dbReference type="Proteomes" id="UP001148662"/>
    </source>
</evidence>
<proteinExistence type="predicted"/>
<accession>A0ACC1T8W7</accession>